<keyword evidence="4" id="KW-1185">Reference proteome</keyword>
<dbReference type="InterPro" id="IPR002491">
    <property type="entry name" value="ABC_transptr_periplasmic_BD"/>
</dbReference>
<dbReference type="InterPro" id="IPR050902">
    <property type="entry name" value="ABC_Transporter_SBP"/>
</dbReference>
<dbReference type="EMBL" id="NWMW01000001">
    <property type="protein sequence ID" value="PCD02942.1"/>
    <property type="molecule type" value="Genomic_DNA"/>
</dbReference>
<evidence type="ECO:0000313" key="3">
    <source>
        <dbReference type="EMBL" id="PCD02942.1"/>
    </source>
</evidence>
<organism evidence="3 4">
    <name type="scientific">Sphingomonas spermidinifaciens</name>
    <dbReference type="NCBI Taxonomy" id="1141889"/>
    <lineage>
        <taxon>Bacteria</taxon>
        <taxon>Pseudomonadati</taxon>
        <taxon>Pseudomonadota</taxon>
        <taxon>Alphaproteobacteria</taxon>
        <taxon>Sphingomonadales</taxon>
        <taxon>Sphingomonadaceae</taxon>
        <taxon>Sphingomonas</taxon>
    </lineage>
</organism>
<dbReference type="SUPFAM" id="SSF53807">
    <property type="entry name" value="Helical backbone' metal receptor"/>
    <property type="match status" value="1"/>
</dbReference>
<dbReference type="PROSITE" id="PS50983">
    <property type="entry name" value="FE_B12_PBP"/>
    <property type="match status" value="1"/>
</dbReference>
<feature type="chain" id="PRO_5013331351" description="Fe/B12 periplasmic-binding domain-containing protein" evidence="1">
    <location>
        <begin position="22"/>
        <end position="278"/>
    </location>
</feature>
<proteinExistence type="predicted"/>
<feature type="signal peptide" evidence="1">
    <location>
        <begin position="1"/>
        <end position="21"/>
    </location>
</feature>
<dbReference type="Gene3D" id="3.40.50.1980">
    <property type="entry name" value="Nitrogenase molybdenum iron protein domain"/>
    <property type="match status" value="2"/>
</dbReference>
<protein>
    <recommendedName>
        <fullName evidence="2">Fe/B12 periplasmic-binding domain-containing protein</fullName>
    </recommendedName>
</protein>
<keyword evidence="1" id="KW-0732">Signal</keyword>
<evidence type="ECO:0000259" key="2">
    <source>
        <dbReference type="PROSITE" id="PS50983"/>
    </source>
</evidence>
<evidence type="ECO:0000313" key="4">
    <source>
        <dbReference type="Proteomes" id="UP000218366"/>
    </source>
</evidence>
<dbReference type="PANTHER" id="PTHR30535:SF34">
    <property type="entry name" value="MOLYBDATE-BINDING PROTEIN MOLA"/>
    <property type="match status" value="1"/>
</dbReference>
<name>A0A2A4B4R6_9SPHN</name>
<accession>A0A2A4B4R6</accession>
<dbReference type="GO" id="GO:0071281">
    <property type="term" value="P:cellular response to iron ion"/>
    <property type="evidence" value="ECO:0007669"/>
    <property type="project" value="TreeGrafter"/>
</dbReference>
<gene>
    <name evidence="3" type="ORF">COC42_00405</name>
</gene>
<dbReference type="RefSeq" id="WP_096341343.1">
    <property type="nucleotide sequence ID" value="NZ_NWMW01000001.1"/>
</dbReference>
<sequence>MRLAAASLMLLLAAGCSARPAAVPVASAKPVRVMSVNQCTDQIVLALLPPERIASVSWLSRDTAGSLMAGAAARVPLNHGQAEEVLRQAPDLVIAGSFTTPALRGMLRRIGWPMIEVDHASSFDDIRRTVRQIAAAVGERARGEALIAGMDARLTEASRRARRHPRVAAWDGSGFGAASGTLYDAVLTAAGARNVVREMGGYSYGRPNIETLLKLDPDLIVQGAAVRSGGSLGDEITNHRIVRERWKGRTLRIPQAYYVCGTPMIGDAVLRLQAEMAA</sequence>
<comment type="caution">
    <text evidence="3">The sequence shown here is derived from an EMBL/GenBank/DDBJ whole genome shotgun (WGS) entry which is preliminary data.</text>
</comment>
<feature type="domain" description="Fe/B12 periplasmic-binding" evidence="2">
    <location>
        <begin position="32"/>
        <end position="278"/>
    </location>
</feature>
<dbReference type="Proteomes" id="UP000218366">
    <property type="component" value="Unassembled WGS sequence"/>
</dbReference>
<dbReference type="AlphaFoldDB" id="A0A2A4B4R6"/>
<dbReference type="Pfam" id="PF01497">
    <property type="entry name" value="Peripla_BP_2"/>
    <property type="match status" value="1"/>
</dbReference>
<dbReference type="PROSITE" id="PS51257">
    <property type="entry name" value="PROKAR_LIPOPROTEIN"/>
    <property type="match status" value="1"/>
</dbReference>
<reference evidence="3 4" key="1">
    <citation type="submission" date="2017-09" db="EMBL/GenBank/DDBJ databases">
        <title>Sphingomonas spermidinifaciens 9NM-10, whole genome shotgun sequence.</title>
        <authorList>
            <person name="Feng G."/>
            <person name="Zhu H."/>
        </authorList>
    </citation>
    <scope>NUCLEOTIDE SEQUENCE [LARGE SCALE GENOMIC DNA]</scope>
    <source>
        <strain evidence="3 4">9NM-10</strain>
    </source>
</reference>
<evidence type="ECO:0000256" key="1">
    <source>
        <dbReference type="SAM" id="SignalP"/>
    </source>
</evidence>
<dbReference type="OrthoDB" id="1632039at2"/>
<dbReference type="PANTHER" id="PTHR30535">
    <property type="entry name" value="VITAMIN B12-BINDING PROTEIN"/>
    <property type="match status" value="1"/>
</dbReference>